<sequence>MRYLIFTIVFLLPVICDTNIKEAELLENAAANYTRMAENHIAMARVLEKRPRKAAVAQQHRKQAMKFLQRAQENLDKAIVLRTGILKKIQENLVKLDAQKRNSVRIASWNIQNFGESKTNKIVPYKNKEYTIPEVVADIIYSAKFDVIAIQEVEGDNLESVERVVEVLNMRVGEEAYRLTYPEKMGVSSNTAEFLPIVYDNRYVRLKTQGMLRDLEMQRPPHYALFELRDNKFKSPQTKKNIFDFCLVSVHLAPKASGDKDIPRRNDFKNVPKIFRFLNKKFAIEDIIVAGDFNCDPNRRGIDGELWAQIRKKKIVVHPITLRGKQEIATKTMTYGQRVNDNMIWMGNSEEDWAQTKEVYEYDKLHFQRDGKVDTTSARVISDHLPVWGKFYATRDSR</sequence>
<dbReference type="RefSeq" id="WP_173013078.1">
    <property type="nucleotide sequence ID" value="NZ_AP019860.1"/>
</dbReference>
<dbReference type="AlphaFoldDB" id="A0A5S9IIC6"/>
<organism evidence="1 2">
    <name type="scientific">Uabimicrobium amorphum</name>
    <dbReference type="NCBI Taxonomy" id="2596890"/>
    <lineage>
        <taxon>Bacteria</taxon>
        <taxon>Pseudomonadati</taxon>
        <taxon>Planctomycetota</taxon>
        <taxon>Candidatus Uabimicrobiia</taxon>
        <taxon>Candidatus Uabimicrobiales</taxon>
        <taxon>Candidatus Uabimicrobiaceae</taxon>
        <taxon>Candidatus Uabimicrobium</taxon>
    </lineage>
</organism>
<dbReference type="Gene3D" id="3.60.10.10">
    <property type="entry name" value="Endonuclease/exonuclease/phosphatase"/>
    <property type="match status" value="1"/>
</dbReference>
<name>A0A5S9IIC6_UABAM</name>
<reference evidence="1 2" key="1">
    <citation type="submission" date="2019-08" db="EMBL/GenBank/DDBJ databases">
        <title>Complete genome sequence of Candidatus Uab amorphum.</title>
        <authorList>
            <person name="Shiratori T."/>
            <person name="Suzuki S."/>
            <person name="Kakizawa Y."/>
            <person name="Ishida K."/>
        </authorList>
    </citation>
    <scope>NUCLEOTIDE SEQUENCE [LARGE SCALE GENOMIC DNA]</scope>
    <source>
        <strain evidence="1 2">SRT547</strain>
    </source>
</reference>
<dbReference type="EMBL" id="AP019860">
    <property type="protein sequence ID" value="BBM82016.1"/>
    <property type="molecule type" value="Genomic_DNA"/>
</dbReference>
<protein>
    <submittedName>
        <fullName evidence="1">Deoxyribonuclease</fullName>
    </submittedName>
</protein>
<accession>A0A5S9IIC6</accession>
<dbReference type="KEGG" id="uam:UABAM_00359"/>
<gene>
    <name evidence="1" type="ORF">UABAM_00359</name>
</gene>
<evidence type="ECO:0000313" key="1">
    <source>
        <dbReference type="EMBL" id="BBM82016.1"/>
    </source>
</evidence>
<evidence type="ECO:0000313" key="2">
    <source>
        <dbReference type="Proteomes" id="UP000326354"/>
    </source>
</evidence>
<dbReference type="InterPro" id="IPR036691">
    <property type="entry name" value="Endo/exonu/phosph_ase_sf"/>
</dbReference>
<dbReference type="SUPFAM" id="SSF56219">
    <property type="entry name" value="DNase I-like"/>
    <property type="match status" value="1"/>
</dbReference>
<dbReference type="PANTHER" id="PTHR11371:SF31">
    <property type="entry name" value="EXTRACELLULAR NUCLEASE"/>
    <property type="match status" value="1"/>
</dbReference>
<dbReference type="PANTHER" id="PTHR11371">
    <property type="entry name" value="DEOXYRIBONUCLEASE"/>
    <property type="match status" value="1"/>
</dbReference>
<dbReference type="Proteomes" id="UP000326354">
    <property type="component" value="Chromosome"/>
</dbReference>
<keyword evidence="2" id="KW-1185">Reference proteome</keyword>
<proteinExistence type="predicted"/>